<organism evidence="1 2">
    <name type="scientific">Thalassolituus marinus</name>
    <dbReference type="NCBI Taxonomy" id="671053"/>
    <lineage>
        <taxon>Bacteria</taxon>
        <taxon>Pseudomonadati</taxon>
        <taxon>Pseudomonadota</taxon>
        <taxon>Gammaproteobacteria</taxon>
        <taxon>Oceanospirillales</taxon>
        <taxon>Oceanospirillaceae</taxon>
        <taxon>Thalassolituus</taxon>
    </lineage>
</organism>
<proteinExistence type="predicted"/>
<protein>
    <submittedName>
        <fullName evidence="1">Uncharacterized protein</fullName>
    </submittedName>
</protein>
<dbReference type="Proteomes" id="UP000714380">
    <property type="component" value="Unassembled WGS sequence"/>
</dbReference>
<reference evidence="1 2" key="1">
    <citation type="submission" date="2020-12" db="EMBL/GenBank/DDBJ databases">
        <title>Novel Thalassolituus-related marine hydrocarbonoclastic bacteria mediated algae-derived hydrocarbons mineralization in twilight zone of the northern South China Sea.</title>
        <authorList>
            <person name="Dong C."/>
        </authorList>
    </citation>
    <scope>NUCLEOTIDE SEQUENCE [LARGE SCALE GENOMIC DNA]</scope>
    <source>
        <strain evidence="1 2">IMCC1826</strain>
    </source>
</reference>
<dbReference type="EMBL" id="JAEDAH010000052">
    <property type="protein sequence ID" value="MCA6064064.1"/>
    <property type="molecule type" value="Genomic_DNA"/>
</dbReference>
<gene>
    <name evidence="1" type="ORF">I9W95_10640</name>
</gene>
<comment type="caution">
    <text evidence="1">The sequence shown here is derived from an EMBL/GenBank/DDBJ whole genome shotgun (WGS) entry which is preliminary data.</text>
</comment>
<evidence type="ECO:0000313" key="1">
    <source>
        <dbReference type="EMBL" id="MCA6064064.1"/>
    </source>
</evidence>
<keyword evidence="2" id="KW-1185">Reference proteome</keyword>
<accession>A0ABS7ZQS8</accession>
<name>A0ABS7ZQS8_9GAMM</name>
<evidence type="ECO:0000313" key="2">
    <source>
        <dbReference type="Proteomes" id="UP000714380"/>
    </source>
</evidence>
<dbReference type="RefSeq" id="WP_225674673.1">
    <property type="nucleotide sequence ID" value="NZ_JAEDAH010000052.1"/>
</dbReference>
<sequence length="85" mass="9264">MNKDQAYHQIALACLKALKSTSASSEDPVKQLYSVIDEAFEQQFALLMVELEAQKARLNEIASLDPASHSLADAQAIARHNGTAH</sequence>